<dbReference type="AlphaFoldDB" id="A0A645F2J2"/>
<sequence length="183" mass="22134">MKNQRISDGLPLSYSAYYNHGLWKEDSIKSWHTEYGIKINHDRIYLDQDKDLFLDLGIGAKQKKESYDDSKTNTMTYNASLGKKFDERWNTWASYYWEKSEEDLFKYNKPDMDEELQNGLTYNFDKNNSLTFVNRYDLGNGGVFEQDWRYTHNFCCWQIEIEYRDKKADGDKSWHIKYDLVRW</sequence>
<comment type="caution">
    <text evidence="1">The sequence shown here is derived from an EMBL/GenBank/DDBJ whole genome shotgun (WGS) entry which is preliminary data.</text>
</comment>
<evidence type="ECO:0000313" key="1">
    <source>
        <dbReference type="EMBL" id="MPN06804.1"/>
    </source>
</evidence>
<gene>
    <name evidence="1" type="ORF">SDC9_154061</name>
</gene>
<protein>
    <submittedName>
        <fullName evidence="1">Uncharacterized protein</fullName>
    </submittedName>
</protein>
<reference evidence="1" key="1">
    <citation type="submission" date="2019-08" db="EMBL/GenBank/DDBJ databases">
        <authorList>
            <person name="Kucharzyk K."/>
            <person name="Murdoch R.W."/>
            <person name="Higgins S."/>
            <person name="Loffler F."/>
        </authorList>
    </citation>
    <scope>NUCLEOTIDE SEQUENCE</scope>
</reference>
<dbReference type="EMBL" id="VSSQ01052745">
    <property type="protein sequence ID" value="MPN06804.1"/>
    <property type="molecule type" value="Genomic_DNA"/>
</dbReference>
<organism evidence="1">
    <name type="scientific">bioreactor metagenome</name>
    <dbReference type="NCBI Taxonomy" id="1076179"/>
    <lineage>
        <taxon>unclassified sequences</taxon>
        <taxon>metagenomes</taxon>
        <taxon>ecological metagenomes</taxon>
    </lineage>
</organism>
<name>A0A645F2J2_9ZZZZ</name>
<proteinExistence type="predicted"/>
<accession>A0A645F2J2</accession>